<keyword evidence="8" id="KW-1185">Reference proteome</keyword>
<dbReference type="FunCoup" id="A0A0C3PUJ9">
    <property type="interactions" value="854"/>
</dbReference>
<sequence>MGNAGHVQVGFPTYYHPPRTPSKFLIDRKGMASFSLPPIHDNPDGGWGPSSSNIPEQFKFKDIPYAPFSKSDKLGRFADWNDPMSDNRQATTGASATRDSRGVSSRSRREGAQAFGSGTASAFAYFHVDDESSFSLVDNKAAPPRRGNAFTRGRATGRGSASFANRGAQRPRGGFTPGRGGFQRGGRRGWRDWDKGNRARESSVTISPHWSMLEEIEFHRLTKLKLDVDEVEDIGTYGRIFAYDKVYDRITTKTEKPLQPSDRIKYNTTTSDDPVIQQLAAKDTATVYTTDVILSVLMCAPRSVYPWDIVIVREGNHLFLDKRDGGPFDTVTVNENASDPPQDPAPPNPNNPSEKSTQETPSINSATSLSLEATYINQNFGFQAVIESTAVDFAHPNPFYGPGETEPLASCGYRYRVFDLSATEDEDIKLCVRTEVDAFLPGHGNPQDGHGLATIRALNEFDPRAPGAGGAQDWRSKLDSQRGAVVATEMKNNSCKLAKWTVQSILAGADLMKIGYISRVNPKDNSRHVILSTASMRPADFAAQLNVTLANGWGIVRTIADLCMKMPEGKYVLIKDPNKPVIRLYSVPMTAFTTEEEEGETFEAEEHESTA</sequence>
<dbReference type="STRING" id="870435.A0A0C3PUJ9"/>
<dbReference type="GO" id="GO:0001732">
    <property type="term" value="P:formation of cytoplasmic translation initiation complex"/>
    <property type="evidence" value="ECO:0007669"/>
    <property type="project" value="UniProtKB-UniRule"/>
</dbReference>
<comment type="domain">
    <text evidence="5">The RNA gate region regulates mRNA cap recognition to prevent promiscuous mRNA-binding before assembly of eif3d into the full eukaryotic translation initiation factor 3 (eIF-3) complex.</text>
</comment>
<dbReference type="PANTHER" id="PTHR12399:SF0">
    <property type="entry name" value="EUKARYOTIC TRANSLATION INITIATION FACTOR 3 SUBUNIT D"/>
    <property type="match status" value="1"/>
</dbReference>
<dbReference type="PIRSF" id="PIRSF016281">
    <property type="entry name" value="EIF-3_zeta"/>
    <property type="match status" value="1"/>
</dbReference>
<dbReference type="GO" id="GO:0005852">
    <property type="term" value="C:eukaryotic translation initiation factor 3 complex"/>
    <property type="evidence" value="ECO:0007669"/>
    <property type="project" value="UniProtKB-UniRule"/>
</dbReference>
<feature type="compositionally biased region" description="Gly residues" evidence="6">
    <location>
        <begin position="175"/>
        <end position="184"/>
    </location>
</feature>
<comment type="function">
    <text evidence="5">mRNA cap-binding component of the eukaryotic translation initiation factor 3 (eIF-3) complex, which is involved in protein synthesis of a specialized repertoire of mRNAs and, together with other initiation factors, stimulates binding of mRNA and methionyl-tRNAi to the 40S ribosome. The eIF-3 complex specifically targets and initiates translation of a subset of mRNAs involved in cell proliferation. In the eIF-3 complex, eif3d specifically recognizes and binds the 7-methylguanosine cap of a subset of mRNAs.</text>
</comment>
<dbReference type="GO" id="GO:0016282">
    <property type="term" value="C:eukaryotic 43S preinitiation complex"/>
    <property type="evidence" value="ECO:0007669"/>
    <property type="project" value="UniProtKB-UniRule"/>
</dbReference>
<dbReference type="Proteomes" id="UP000054217">
    <property type="component" value="Unassembled WGS sequence"/>
</dbReference>
<dbReference type="AlphaFoldDB" id="A0A0C3PUJ9"/>
<evidence type="ECO:0000256" key="6">
    <source>
        <dbReference type="SAM" id="MobiDB-lite"/>
    </source>
</evidence>
<gene>
    <name evidence="7" type="ORF">M404DRAFT_993470</name>
</gene>
<keyword evidence="2 5" id="KW-0396">Initiation factor</keyword>
<keyword evidence="3" id="KW-0694">RNA-binding</keyword>
<reference evidence="8" key="2">
    <citation type="submission" date="2015-01" db="EMBL/GenBank/DDBJ databases">
        <title>Evolutionary Origins and Diversification of the Mycorrhizal Mutualists.</title>
        <authorList>
            <consortium name="DOE Joint Genome Institute"/>
            <consortium name="Mycorrhizal Genomics Consortium"/>
            <person name="Kohler A."/>
            <person name="Kuo A."/>
            <person name="Nagy L.G."/>
            <person name="Floudas D."/>
            <person name="Copeland A."/>
            <person name="Barry K.W."/>
            <person name="Cichocki N."/>
            <person name="Veneault-Fourrey C."/>
            <person name="LaButti K."/>
            <person name="Lindquist E.A."/>
            <person name="Lipzen A."/>
            <person name="Lundell T."/>
            <person name="Morin E."/>
            <person name="Murat C."/>
            <person name="Riley R."/>
            <person name="Ohm R."/>
            <person name="Sun H."/>
            <person name="Tunlid A."/>
            <person name="Henrissat B."/>
            <person name="Grigoriev I.V."/>
            <person name="Hibbett D.S."/>
            <person name="Martin F."/>
        </authorList>
    </citation>
    <scope>NUCLEOTIDE SEQUENCE [LARGE SCALE GENOMIC DNA]</scope>
    <source>
        <strain evidence="8">Marx 270</strain>
    </source>
</reference>
<dbReference type="InParanoid" id="A0A0C3PUJ9"/>
<accession>A0A0C3PUJ9</accession>
<dbReference type="Pfam" id="PF05091">
    <property type="entry name" value="eIF-3_zeta"/>
    <property type="match status" value="1"/>
</dbReference>
<keyword evidence="1 5" id="KW-0963">Cytoplasm</keyword>
<feature type="region of interest" description="Disordered" evidence="6">
    <location>
        <begin position="329"/>
        <end position="363"/>
    </location>
</feature>
<evidence type="ECO:0000256" key="2">
    <source>
        <dbReference type="ARBA" id="ARBA00022540"/>
    </source>
</evidence>
<dbReference type="HOGENOM" id="CLU_024521_2_0_1"/>
<comment type="similarity">
    <text evidence="5">Belongs to the eIF-3 subunit D family.</text>
</comment>
<feature type="compositionally biased region" description="Pro residues" evidence="6">
    <location>
        <begin position="341"/>
        <end position="350"/>
    </location>
</feature>
<evidence type="ECO:0000256" key="5">
    <source>
        <dbReference type="HAMAP-Rule" id="MF_03003"/>
    </source>
</evidence>
<comment type="subunit">
    <text evidence="5">Component of the eukaryotic translation initiation factor 3 (eIF-3) complex.</text>
</comment>
<evidence type="ECO:0000256" key="3">
    <source>
        <dbReference type="ARBA" id="ARBA00022884"/>
    </source>
</evidence>
<feature type="compositionally biased region" description="Polar residues" evidence="6">
    <location>
        <begin position="354"/>
        <end position="363"/>
    </location>
</feature>
<feature type="region of interest" description="Disordered" evidence="6">
    <location>
        <begin position="144"/>
        <end position="194"/>
    </location>
</feature>
<dbReference type="GO" id="GO:0033290">
    <property type="term" value="C:eukaryotic 48S preinitiation complex"/>
    <property type="evidence" value="ECO:0007669"/>
    <property type="project" value="UniProtKB-UniRule"/>
</dbReference>
<feature type="compositionally biased region" description="Polar residues" evidence="6">
    <location>
        <begin position="84"/>
        <end position="97"/>
    </location>
</feature>
<dbReference type="InterPro" id="IPR007783">
    <property type="entry name" value="eIF3d"/>
</dbReference>
<feature type="region of interest" description="RNA gate" evidence="5">
    <location>
        <begin position="327"/>
        <end position="341"/>
    </location>
</feature>
<evidence type="ECO:0000256" key="1">
    <source>
        <dbReference type="ARBA" id="ARBA00022490"/>
    </source>
</evidence>
<organism evidence="7 8">
    <name type="scientific">Pisolithus tinctorius Marx 270</name>
    <dbReference type="NCBI Taxonomy" id="870435"/>
    <lineage>
        <taxon>Eukaryota</taxon>
        <taxon>Fungi</taxon>
        <taxon>Dikarya</taxon>
        <taxon>Basidiomycota</taxon>
        <taxon>Agaricomycotina</taxon>
        <taxon>Agaricomycetes</taxon>
        <taxon>Agaricomycetidae</taxon>
        <taxon>Boletales</taxon>
        <taxon>Sclerodermatineae</taxon>
        <taxon>Pisolithaceae</taxon>
        <taxon>Pisolithus</taxon>
    </lineage>
</organism>
<comment type="subcellular location">
    <subcellularLocation>
        <location evidence="5">Cytoplasm</location>
    </subcellularLocation>
</comment>
<dbReference type="HAMAP" id="MF_03003">
    <property type="entry name" value="eIF3d"/>
    <property type="match status" value="1"/>
</dbReference>
<reference evidence="7 8" key="1">
    <citation type="submission" date="2014-04" db="EMBL/GenBank/DDBJ databases">
        <authorList>
            <consortium name="DOE Joint Genome Institute"/>
            <person name="Kuo A."/>
            <person name="Kohler A."/>
            <person name="Costa M.D."/>
            <person name="Nagy L.G."/>
            <person name="Floudas D."/>
            <person name="Copeland A."/>
            <person name="Barry K.W."/>
            <person name="Cichocki N."/>
            <person name="Veneault-Fourrey C."/>
            <person name="LaButti K."/>
            <person name="Lindquist E.A."/>
            <person name="Lipzen A."/>
            <person name="Lundell T."/>
            <person name="Morin E."/>
            <person name="Murat C."/>
            <person name="Sun H."/>
            <person name="Tunlid A."/>
            <person name="Henrissat B."/>
            <person name="Grigoriev I.V."/>
            <person name="Hibbett D.S."/>
            <person name="Martin F."/>
            <person name="Nordberg H.P."/>
            <person name="Cantor M.N."/>
            <person name="Hua S.X."/>
        </authorList>
    </citation>
    <scope>NUCLEOTIDE SEQUENCE [LARGE SCALE GENOMIC DNA]</scope>
    <source>
        <strain evidence="7 8">Marx 270</strain>
    </source>
</reference>
<dbReference type="GO" id="GO:0003743">
    <property type="term" value="F:translation initiation factor activity"/>
    <property type="evidence" value="ECO:0007669"/>
    <property type="project" value="UniProtKB-UniRule"/>
</dbReference>
<evidence type="ECO:0000313" key="7">
    <source>
        <dbReference type="EMBL" id="KIO12484.1"/>
    </source>
</evidence>
<feature type="region of interest" description="Disordered" evidence="6">
    <location>
        <begin position="77"/>
        <end position="113"/>
    </location>
</feature>
<proteinExistence type="inferred from homology"/>
<dbReference type="OrthoDB" id="16538at2759"/>
<evidence type="ECO:0000313" key="8">
    <source>
        <dbReference type="Proteomes" id="UP000054217"/>
    </source>
</evidence>
<keyword evidence="4 5" id="KW-0648">Protein biosynthesis</keyword>
<dbReference type="GO" id="GO:0098808">
    <property type="term" value="F:mRNA cap binding"/>
    <property type="evidence" value="ECO:0007669"/>
    <property type="project" value="UniProtKB-UniRule"/>
</dbReference>
<evidence type="ECO:0000256" key="4">
    <source>
        <dbReference type="ARBA" id="ARBA00022917"/>
    </source>
</evidence>
<dbReference type="EMBL" id="KN831947">
    <property type="protein sequence ID" value="KIO12484.1"/>
    <property type="molecule type" value="Genomic_DNA"/>
</dbReference>
<protein>
    <recommendedName>
        <fullName evidence="5">Eukaryotic translation initiation factor 3 subunit D</fullName>
        <shortName evidence="5">eIF3d</shortName>
    </recommendedName>
</protein>
<name>A0A0C3PUJ9_PISTI</name>
<dbReference type="PANTHER" id="PTHR12399">
    <property type="entry name" value="EUKARYOTIC TRANSLATION INITIATION FACTOR 3 SUBUNIT 7"/>
    <property type="match status" value="1"/>
</dbReference>
<dbReference type="GO" id="GO:0002191">
    <property type="term" value="P:cap-dependent translational initiation"/>
    <property type="evidence" value="ECO:0007669"/>
    <property type="project" value="UniProtKB-UniRule"/>
</dbReference>